<gene>
    <name evidence="4" type="ORF">J4H85_13465</name>
</gene>
<dbReference type="GO" id="GO:0015074">
    <property type="term" value="P:DNA integration"/>
    <property type="evidence" value="ECO:0007669"/>
    <property type="project" value="InterPro"/>
</dbReference>
<evidence type="ECO:0000313" key="5">
    <source>
        <dbReference type="Proteomes" id="UP000668403"/>
    </source>
</evidence>
<evidence type="ECO:0000256" key="1">
    <source>
        <dbReference type="ARBA" id="ARBA00023172"/>
    </source>
</evidence>
<name>A0A939TVP6_9MICO</name>
<accession>A0A939TVP6</accession>
<comment type="caution">
    <text evidence="4">The sequence shown here is derived from an EMBL/GenBank/DDBJ whole genome shotgun (WGS) entry which is preliminary data.</text>
</comment>
<dbReference type="InterPro" id="IPR011010">
    <property type="entry name" value="DNA_brk_join_enz"/>
</dbReference>
<dbReference type="EMBL" id="JAGFBF010000006">
    <property type="protein sequence ID" value="MBO2991005.1"/>
    <property type="molecule type" value="Genomic_DNA"/>
</dbReference>
<evidence type="ECO:0000259" key="3">
    <source>
        <dbReference type="PROSITE" id="PS51898"/>
    </source>
</evidence>
<dbReference type="Proteomes" id="UP000668403">
    <property type="component" value="Unassembled WGS sequence"/>
</dbReference>
<sequence>MPIHDLRHTAASLAVRSGAHVKIVQRMLGHKSAAVTLDTYADLFEDDLESLRDRLDSDIAGAIVVNSVATGTSGKQEKPLPPQNDAEEGA</sequence>
<feature type="domain" description="Tyr recombinase" evidence="3">
    <location>
        <begin position="1"/>
        <end position="53"/>
    </location>
</feature>
<dbReference type="Pfam" id="PF00589">
    <property type="entry name" value="Phage_integrase"/>
    <property type="match status" value="1"/>
</dbReference>
<protein>
    <submittedName>
        <fullName evidence="4">Tyrosine-type recombinase/integrase</fullName>
    </submittedName>
</protein>
<dbReference type="GO" id="GO:0006310">
    <property type="term" value="P:DNA recombination"/>
    <property type="evidence" value="ECO:0007669"/>
    <property type="project" value="UniProtKB-KW"/>
</dbReference>
<keyword evidence="5" id="KW-1185">Reference proteome</keyword>
<dbReference type="SUPFAM" id="SSF56349">
    <property type="entry name" value="DNA breaking-rejoining enzymes"/>
    <property type="match status" value="1"/>
</dbReference>
<evidence type="ECO:0000256" key="2">
    <source>
        <dbReference type="SAM" id="MobiDB-lite"/>
    </source>
</evidence>
<dbReference type="PROSITE" id="PS51898">
    <property type="entry name" value="TYR_RECOMBINASE"/>
    <property type="match status" value="1"/>
</dbReference>
<proteinExistence type="predicted"/>
<keyword evidence="1" id="KW-0233">DNA recombination</keyword>
<dbReference type="GO" id="GO:0003677">
    <property type="term" value="F:DNA binding"/>
    <property type="evidence" value="ECO:0007669"/>
    <property type="project" value="InterPro"/>
</dbReference>
<reference evidence="4" key="1">
    <citation type="submission" date="2021-03" db="EMBL/GenBank/DDBJ databases">
        <title>Leucobacter chromiisoli sp. nov., isolated from chromium-containing soil of chemical plant.</title>
        <authorList>
            <person name="Xu Z."/>
        </authorList>
    </citation>
    <scope>NUCLEOTIDE SEQUENCE</scope>
    <source>
        <strain evidence="4">K 70/01</strain>
    </source>
</reference>
<evidence type="ECO:0000313" key="4">
    <source>
        <dbReference type="EMBL" id="MBO2991005.1"/>
    </source>
</evidence>
<dbReference type="InterPro" id="IPR002104">
    <property type="entry name" value="Integrase_catalytic"/>
</dbReference>
<dbReference type="InterPro" id="IPR013762">
    <property type="entry name" value="Integrase-like_cat_sf"/>
</dbReference>
<feature type="region of interest" description="Disordered" evidence="2">
    <location>
        <begin position="68"/>
        <end position="90"/>
    </location>
</feature>
<organism evidence="4 5">
    <name type="scientific">Leucobacter tardus</name>
    <dbReference type="NCBI Taxonomy" id="501483"/>
    <lineage>
        <taxon>Bacteria</taxon>
        <taxon>Bacillati</taxon>
        <taxon>Actinomycetota</taxon>
        <taxon>Actinomycetes</taxon>
        <taxon>Micrococcales</taxon>
        <taxon>Microbacteriaceae</taxon>
        <taxon>Leucobacter</taxon>
    </lineage>
</organism>
<dbReference type="AlphaFoldDB" id="A0A939TVP6"/>
<dbReference type="Gene3D" id="1.10.443.10">
    <property type="entry name" value="Intergrase catalytic core"/>
    <property type="match status" value="1"/>
</dbReference>